<comment type="caution">
    <text evidence="1">The sequence shown here is derived from an EMBL/GenBank/DDBJ whole genome shotgun (WGS) entry which is preliminary data.</text>
</comment>
<dbReference type="EMBL" id="JAUEPT010000141">
    <property type="protein sequence ID" value="KAK0430578.1"/>
    <property type="molecule type" value="Genomic_DNA"/>
</dbReference>
<keyword evidence="2" id="KW-1185">Reference proteome</keyword>
<evidence type="ECO:0000313" key="1">
    <source>
        <dbReference type="EMBL" id="KAK0430578.1"/>
    </source>
</evidence>
<evidence type="ECO:0000313" key="2">
    <source>
        <dbReference type="Proteomes" id="UP001175226"/>
    </source>
</evidence>
<accession>A0AA39ME82</accession>
<protein>
    <submittedName>
        <fullName evidence="1">Uncharacterized protein</fullName>
    </submittedName>
</protein>
<organism evidence="1 2">
    <name type="scientific">Armillaria borealis</name>
    <dbReference type="NCBI Taxonomy" id="47425"/>
    <lineage>
        <taxon>Eukaryota</taxon>
        <taxon>Fungi</taxon>
        <taxon>Dikarya</taxon>
        <taxon>Basidiomycota</taxon>
        <taxon>Agaricomycotina</taxon>
        <taxon>Agaricomycetes</taxon>
        <taxon>Agaricomycetidae</taxon>
        <taxon>Agaricales</taxon>
        <taxon>Marasmiineae</taxon>
        <taxon>Physalacriaceae</taxon>
        <taxon>Armillaria</taxon>
    </lineage>
</organism>
<proteinExistence type="predicted"/>
<sequence>MSSNKPSDIVYLSGRTVHHVGEDYDVKDPVAEREYYDQLAAFCHARHCGRSLSIGDSFDVTLPTLAKPEGGRELPLFSHIGGIICSPSPRRHNTRFRRDLQHNCFEDLPTSLLLVVSRTLFSAALSSKQLASCEDCAYSKLKDLQGTVLSYFYGKHKLPMKNMEMARVLILEYIHGPSLEEWNDSFPEHSAAEYPRNNLPFYDIMLSQAKMVVWFIFTSGL</sequence>
<gene>
    <name evidence="1" type="ORF">EV421DRAFT_1912699</name>
</gene>
<reference evidence="1" key="1">
    <citation type="submission" date="2023-06" db="EMBL/GenBank/DDBJ databases">
        <authorList>
            <consortium name="Lawrence Berkeley National Laboratory"/>
            <person name="Ahrendt S."/>
            <person name="Sahu N."/>
            <person name="Indic B."/>
            <person name="Wong-Bajracharya J."/>
            <person name="Merenyi Z."/>
            <person name="Ke H.-M."/>
            <person name="Monk M."/>
            <person name="Kocsube S."/>
            <person name="Drula E."/>
            <person name="Lipzen A."/>
            <person name="Balint B."/>
            <person name="Henrissat B."/>
            <person name="Andreopoulos B."/>
            <person name="Martin F.M."/>
            <person name="Harder C.B."/>
            <person name="Rigling D."/>
            <person name="Ford K.L."/>
            <person name="Foster G.D."/>
            <person name="Pangilinan J."/>
            <person name="Papanicolaou A."/>
            <person name="Barry K."/>
            <person name="LaButti K."/>
            <person name="Viragh M."/>
            <person name="Koriabine M."/>
            <person name="Yan M."/>
            <person name="Riley R."/>
            <person name="Champramary S."/>
            <person name="Plett K.L."/>
            <person name="Tsai I.J."/>
            <person name="Slot J."/>
            <person name="Sipos G."/>
            <person name="Plett J."/>
            <person name="Nagy L.G."/>
            <person name="Grigoriev I.V."/>
        </authorList>
    </citation>
    <scope>NUCLEOTIDE SEQUENCE</scope>
    <source>
        <strain evidence="1">FPL87.14</strain>
    </source>
</reference>
<name>A0AA39ME82_9AGAR</name>
<dbReference type="AlphaFoldDB" id="A0AA39ME82"/>
<dbReference type="Proteomes" id="UP001175226">
    <property type="component" value="Unassembled WGS sequence"/>
</dbReference>